<dbReference type="InterPro" id="IPR036388">
    <property type="entry name" value="WH-like_DNA-bd_sf"/>
</dbReference>
<evidence type="ECO:0000256" key="7">
    <source>
        <dbReference type="ARBA" id="ARBA00024867"/>
    </source>
</evidence>
<dbReference type="GO" id="GO:0032993">
    <property type="term" value="C:protein-DNA complex"/>
    <property type="evidence" value="ECO:0007669"/>
    <property type="project" value="TreeGrafter"/>
</dbReference>
<dbReference type="PROSITE" id="PS51755">
    <property type="entry name" value="OMPR_PHOB"/>
    <property type="match status" value="1"/>
</dbReference>
<dbReference type="InterPro" id="IPR039420">
    <property type="entry name" value="WalR-like"/>
</dbReference>
<evidence type="ECO:0000256" key="9">
    <source>
        <dbReference type="PROSITE-ProRule" id="PRU01091"/>
    </source>
</evidence>
<dbReference type="FunFam" id="3.40.50.2300:FF:000001">
    <property type="entry name" value="DNA-binding response regulator PhoB"/>
    <property type="match status" value="1"/>
</dbReference>
<dbReference type="PANTHER" id="PTHR48111:SF54">
    <property type="entry name" value="STAGE 0 SPORULATION PROTEIN A HOMOLOG"/>
    <property type="match status" value="1"/>
</dbReference>
<keyword evidence="13" id="KW-1185">Reference proteome</keyword>
<dbReference type="Gene3D" id="6.10.250.690">
    <property type="match status" value="1"/>
</dbReference>
<evidence type="ECO:0000256" key="3">
    <source>
        <dbReference type="ARBA" id="ARBA00023012"/>
    </source>
</evidence>
<feature type="modified residue" description="4-aspartylphosphate" evidence="8">
    <location>
        <position position="54"/>
    </location>
</feature>
<dbReference type="Gene3D" id="1.10.10.10">
    <property type="entry name" value="Winged helix-like DNA-binding domain superfamily/Winged helix DNA-binding domain"/>
    <property type="match status" value="1"/>
</dbReference>
<dbReference type="InterPro" id="IPR001789">
    <property type="entry name" value="Sig_transdc_resp-reg_receiver"/>
</dbReference>
<dbReference type="Pfam" id="PF00486">
    <property type="entry name" value="Trans_reg_C"/>
    <property type="match status" value="1"/>
</dbReference>
<evidence type="ECO:0000313" key="13">
    <source>
        <dbReference type="Proteomes" id="UP000027946"/>
    </source>
</evidence>
<dbReference type="EMBL" id="JJMM01000005">
    <property type="protein sequence ID" value="KDR96014.1"/>
    <property type="molecule type" value="Genomic_DNA"/>
</dbReference>
<dbReference type="RefSeq" id="WP_038262482.1">
    <property type="nucleotide sequence ID" value="NZ_FSRH01000007.1"/>
</dbReference>
<comment type="caution">
    <text evidence="12">The sequence shown here is derived from an EMBL/GenBank/DDBJ whole genome shotgun (WGS) entry which is preliminary data.</text>
</comment>
<evidence type="ECO:0000256" key="2">
    <source>
        <dbReference type="ARBA" id="ARBA00022553"/>
    </source>
</evidence>
<dbReference type="FunFam" id="1.10.10.10:FF:000018">
    <property type="entry name" value="DNA-binding response regulator ResD"/>
    <property type="match status" value="1"/>
</dbReference>
<accession>A0A069RG50</accession>
<evidence type="ECO:0000256" key="8">
    <source>
        <dbReference type="PROSITE-ProRule" id="PRU00169"/>
    </source>
</evidence>
<dbReference type="InterPro" id="IPR001867">
    <property type="entry name" value="OmpR/PhoB-type_DNA-bd"/>
</dbReference>
<dbReference type="SMART" id="SM00448">
    <property type="entry name" value="REC"/>
    <property type="match status" value="1"/>
</dbReference>
<dbReference type="InterPro" id="IPR011006">
    <property type="entry name" value="CheY-like_superfamily"/>
</dbReference>
<dbReference type="SUPFAM" id="SSF52172">
    <property type="entry name" value="CheY-like"/>
    <property type="match status" value="1"/>
</dbReference>
<dbReference type="GO" id="GO:0000156">
    <property type="term" value="F:phosphorelay response regulator activity"/>
    <property type="evidence" value="ECO:0007669"/>
    <property type="project" value="TreeGrafter"/>
</dbReference>
<evidence type="ECO:0000259" key="10">
    <source>
        <dbReference type="PROSITE" id="PS50110"/>
    </source>
</evidence>
<dbReference type="PROSITE" id="PS50110">
    <property type="entry name" value="RESPONSE_REGULATORY"/>
    <property type="match status" value="1"/>
</dbReference>
<dbReference type="OrthoDB" id="9790442at2"/>
<evidence type="ECO:0000256" key="6">
    <source>
        <dbReference type="ARBA" id="ARBA00023163"/>
    </source>
</evidence>
<dbReference type="PANTHER" id="PTHR48111">
    <property type="entry name" value="REGULATOR OF RPOS"/>
    <property type="match status" value="1"/>
</dbReference>
<dbReference type="Gene3D" id="3.40.50.2300">
    <property type="match status" value="1"/>
</dbReference>
<dbReference type="STRING" id="1121324.CLIT_5c00240"/>
<dbReference type="GO" id="GO:0006355">
    <property type="term" value="P:regulation of DNA-templated transcription"/>
    <property type="evidence" value="ECO:0007669"/>
    <property type="project" value="InterPro"/>
</dbReference>
<feature type="DNA-binding region" description="OmpR/PhoB-type" evidence="9">
    <location>
        <begin position="130"/>
        <end position="229"/>
    </location>
</feature>
<dbReference type="GO" id="GO:0005829">
    <property type="term" value="C:cytosol"/>
    <property type="evidence" value="ECO:0007669"/>
    <property type="project" value="TreeGrafter"/>
</dbReference>
<keyword evidence="3" id="KW-0902">Two-component regulatory system</keyword>
<evidence type="ECO:0000256" key="4">
    <source>
        <dbReference type="ARBA" id="ARBA00023015"/>
    </source>
</evidence>
<dbReference type="CDD" id="cd00383">
    <property type="entry name" value="trans_reg_C"/>
    <property type="match status" value="1"/>
</dbReference>
<reference evidence="12 13" key="1">
    <citation type="submission" date="2014-03" db="EMBL/GenBank/DDBJ databases">
        <title>Genome sequence of Clostridium litorale W6, DSM 5388.</title>
        <authorList>
            <person name="Poehlein A."/>
            <person name="Jagirdar A."/>
            <person name="Khonsari B."/>
            <person name="Chibani C.M."/>
            <person name="Gutierrez Gutierrez D.A."/>
            <person name="Davydova E."/>
            <person name="Alghaithi H.S."/>
            <person name="Nair K.P."/>
            <person name="Dhamotharan K."/>
            <person name="Chandran L."/>
            <person name="G W."/>
            <person name="Daniel R."/>
        </authorList>
    </citation>
    <scope>NUCLEOTIDE SEQUENCE [LARGE SCALE GENOMIC DNA]</scope>
    <source>
        <strain evidence="12 13">W6</strain>
    </source>
</reference>
<dbReference type="Pfam" id="PF00072">
    <property type="entry name" value="Response_reg"/>
    <property type="match status" value="1"/>
</dbReference>
<dbReference type="CDD" id="cd17574">
    <property type="entry name" value="REC_OmpR"/>
    <property type="match status" value="1"/>
</dbReference>
<organism evidence="12 13">
    <name type="scientific">Peptoclostridium litorale DSM 5388</name>
    <dbReference type="NCBI Taxonomy" id="1121324"/>
    <lineage>
        <taxon>Bacteria</taxon>
        <taxon>Bacillati</taxon>
        <taxon>Bacillota</taxon>
        <taxon>Clostridia</taxon>
        <taxon>Peptostreptococcales</taxon>
        <taxon>Peptoclostridiaceae</taxon>
        <taxon>Peptoclostridium</taxon>
    </lineage>
</organism>
<name>A0A069RG50_PEPLI</name>
<keyword evidence="4" id="KW-0805">Transcription regulation</keyword>
<dbReference type="GO" id="GO:0000976">
    <property type="term" value="F:transcription cis-regulatory region binding"/>
    <property type="evidence" value="ECO:0007669"/>
    <property type="project" value="TreeGrafter"/>
</dbReference>
<gene>
    <name evidence="12" type="primary">walR</name>
    <name evidence="12" type="ORF">CLIT_5c00240</name>
</gene>
<evidence type="ECO:0000256" key="5">
    <source>
        <dbReference type="ARBA" id="ARBA00023125"/>
    </source>
</evidence>
<dbReference type="eggNOG" id="COG0745">
    <property type="taxonomic scope" value="Bacteria"/>
</dbReference>
<feature type="domain" description="OmpR/PhoB-type" evidence="11">
    <location>
        <begin position="130"/>
        <end position="229"/>
    </location>
</feature>
<dbReference type="Proteomes" id="UP000027946">
    <property type="component" value="Unassembled WGS sequence"/>
</dbReference>
<comment type="function">
    <text evidence="7">May play the central regulatory role in sporulation. It may be an element of the effector pathway responsible for the activation of sporulation genes in response to nutritional stress. Spo0A may act in concert with spo0H (a sigma factor) to control the expression of some genes that are critical to the sporulation process.</text>
</comment>
<evidence type="ECO:0000256" key="1">
    <source>
        <dbReference type="ARBA" id="ARBA00018672"/>
    </source>
</evidence>
<evidence type="ECO:0000313" key="12">
    <source>
        <dbReference type="EMBL" id="KDR96014.1"/>
    </source>
</evidence>
<keyword evidence="5 9" id="KW-0238">DNA-binding</keyword>
<evidence type="ECO:0000259" key="11">
    <source>
        <dbReference type="PROSITE" id="PS51755"/>
    </source>
</evidence>
<proteinExistence type="predicted"/>
<dbReference type="AlphaFoldDB" id="A0A069RG50"/>
<feature type="domain" description="Response regulatory" evidence="10">
    <location>
        <begin position="4"/>
        <end position="119"/>
    </location>
</feature>
<sequence length="233" mass="26505">MAAKILLLEDERAIRSFIRINLKRKGFEVIEASTGEEALQLFRENKDIIVAVLDVMLPGISGFEVCKGIRSSDSEIGIIMLTAKSQEEDKIEGFDTGADDYVTKPFSPSELMARVNALLRRVGSREKKAASKLESGPFVLDMDERRLFKAGEEIEITPTEFSMIELFMKSDGKNISKDHILDEIWGKNYIGDMKIVSVNIRRLRSKIEDEPSQPRYIETLWGYGYRWCEGEQA</sequence>
<protein>
    <recommendedName>
        <fullName evidence="1">Stage 0 sporulation protein A homolog</fullName>
    </recommendedName>
</protein>
<dbReference type="SMART" id="SM00862">
    <property type="entry name" value="Trans_reg_C"/>
    <property type="match status" value="1"/>
</dbReference>
<keyword evidence="2 8" id="KW-0597">Phosphoprotein</keyword>
<keyword evidence="6" id="KW-0804">Transcription</keyword>